<keyword evidence="4 5" id="KW-0269">Exonuclease</keyword>
<gene>
    <name evidence="5 10" type="primary">xseA</name>
    <name evidence="10" type="ORF">PFCIRM138_07805</name>
</gene>
<comment type="subcellular location">
    <subcellularLocation>
        <location evidence="5 6">Cytoplasm</location>
    </subcellularLocation>
</comment>
<feature type="compositionally biased region" description="Pro residues" evidence="7">
    <location>
        <begin position="1"/>
        <end position="16"/>
    </location>
</feature>
<feature type="region of interest" description="Disordered" evidence="7">
    <location>
        <begin position="1"/>
        <end position="50"/>
    </location>
</feature>
<dbReference type="EMBL" id="LM676412">
    <property type="protein sequence ID" value="CEP26484.1"/>
    <property type="molecule type" value="Genomic_DNA"/>
</dbReference>
<sequence length="457" mass="48529">MSQPASPTPHSGPPSPQGARTSGPAQPASAAASASAAPATKPGQTPQTAERLSTVVGWVKGWVERMNTIWVEAQVIELRRRAGAYMHFLTLRDTSSEVSAQVTATTAVLDQAGPLTEGTTVLANVRPRVWNKTARLSFECFELRIAGEGQLLAELEKLKRKLQAEGLFSPARKKPLPMIPRLIGLITGADSAAERDVLTNTQRRWPSARFRVRHALVQGPSSVADVTAALAELDADPQVDLIVIARGGGSLENLLPFSDEGLVRAVAAASTPVVSAIGHEPDTPILDLVADLRASTPTDAAKRIVPDAAEERHAVAQLVARARTAIIARVSNAQAELNQLVSRPVLSDPSAALSGHTEQLEMMRFRLDTAIDRLLDHERTDVAHAVQRIRAMSPKATLERGYAIVADADNASVTSVTQTEPGDQLMVFLSDGRLVVEVDDTLPGGSGPAGADDPPAR</sequence>
<dbReference type="HAMAP" id="MF_00378">
    <property type="entry name" value="Exonuc_7_L"/>
    <property type="match status" value="1"/>
</dbReference>
<dbReference type="GO" id="GO:0009318">
    <property type="term" value="C:exodeoxyribonuclease VII complex"/>
    <property type="evidence" value="ECO:0007669"/>
    <property type="project" value="UniProtKB-UniRule"/>
</dbReference>
<keyword evidence="2 5" id="KW-0540">Nuclease</keyword>
<keyword evidence="3 5" id="KW-0378">Hydrolase</keyword>
<dbReference type="Pfam" id="PF02601">
    <property type="entry name" value="Exonuc_VII_L"/>
    <property type="match status" value="1"/>
</dbReference>
<dbReference type="InterPro" id="IPR003753">
    <property type="entry name" value="Exonuc_VII_L"/>
</dbReference>
<evidence type="ECO:0000259" key="8">
    <source>
        <dbReference type="Pfam" id="PF02601"/>
    </source>
</evidence>
<evidence type="ECO:0000256" key="3">
    <source>
        <dbReference type="ARBA" id="ARBA00022801"/>
    </source>
</evidence>
<dbReference type="InterPro" id="IPR020579">
    <property type="entry name" value="Exonuc_VII_lsu_C"/>
</dbReference>
<evidence type="ECO:0000256" key="7">
    <source>
        <dbReference type="SAM" id="MobiDB-lite"/>
    </source>
</evidence>
<dbReference type="InterPro" id="IPR025824">
    <property type="entry name" value="OB-fold_nuc-bd_dom"/>
</dbReference>
<dbReference type="PANTHER" id="PTHR30008">
    <property type="entry name" value="EXODEOXYRIBONUCLEASE 7 LARGE SUBUNIT"/>
    <property type="match status" value="1"/>
</dbReference>
<dbReference type="GO" id="GO:0006308">
    <property type="term" value="P:DNA catabolic process"/>
    <property type="evidence" value="ECO:0007669"/>
    <property type="project" value="UniProtKB-UniRule"/>
</dbReference>
<evidence type="ECO:0000259" key="9">
    <source>
        <dbReference type="Pfam" id="PF13742"/>
    </source>
</evidence>
<evidence type="ECO:0000256" key="4">
    <source>
        <dbReference type="ARBA" id="ARBA00022839"/>
    </source>
</evidence>
<evidence type="ECO:0000256" key="5">
    <source>
        <dbReference type="HAMAP-Rule" id="MF_00378"/>
    </source>
</evidence>
<evidence type="ECO:0000256" key="2">
    <source>
        <dbReference type="ARBA" id="ARBA00022722"/>
    </source>
</evidence>
<feature type="domain" description="Exonuclease VII large subunit C-terminal" evidence="8">
    <location>
        <begin position="167"/>
        <end position="375"/>
    </location>
</feature>
<dbReference type="GO" id="GO:0005737">
    <property type="term" value="C:cytoplasm"/>
    <property type="evidence" value="ECO:0007669"/>
    <property type="project" value="UniProtKB-SubCell"/>
</dbReference>
<dbReference type="AlphaFoldDB" id="A0A0B7NYX9"/>
<dbReference type="PANTHER" id="PTHR30008:SF0">
    <property type="entry name" value="EXODEOXYRIBONUCLEASE 7 LARGE SUBUNIT"/>
    <property type="match status" value="1"/>
</dbReference>
<evidence type="ECO:0000256" key="6">
    <source>
        <dbReference type="RuleBase" id="RU004355"/>
    </source>
</evidence>
<dbReference type="EC" id="3.1.11.6" evidence="5"/>
<evidence type="ECO:0000256" key="1">
    <source>
        <dbReference type="ARBA" id="ARBA00022490"/>
    </source>
</evidence>
<accession>A0A0B7NYX9</accession>
<proteinExistence type="inferred from homology"/>
<feature type="compositionally biased region" description="Low complexity" evidence="7">
    <location>
        <begin position="24"/>
        <end position="39"/>
    </location>
</feature>
<dbReference type="GO" id="GO:0003676">
    <property type="term" value="F:nucleic acid binding"/>
    <property type="evidence" value="ECO:0007669"/>
    <property type="project" value="InterPro"/>
</dbReference>
<reference evidence="10" key="1">
    <citation type="submission" date="2014-08" db="EMBL/GenBank/DDBJ databases">
        <authorList>
            <person name="Falentin Helene"/>
        </authorList>
    </citation>
    <scope>NUCLEOTIDE SEQUENCE</scope>
</reference>
<dbReference type="Pfam" id="PF13742">
    <property type="entry name" value="tRNA_anti_2"/>
    <property type="match status" value="1"/>
</dbReference>
<name>A0A0B7NYX9_PROFF</name>
<comment type="similarity">
    <text evidence="5 6">Belongs to the XseA family.</text>
</comment>
<comment type="function">
    <text evidence="5">Bidirectionally degrades single-stranded DNA into large acid-insoluble oligonucleotides, which are then degraded further into small acid-soluble oligonucleotides.</text>
</comment>
<dbReference type="NCBIfam" id="TIGR00237">
    <property type="entry name" value="xseA"/>
    <property type="match status" value="1"/>
</dbReference>
<dbReference type="GO" id="GO:0008855">
    <property type="term" value="F:exodeoxyribonuclease VII activity"/>
    <property type="evidence" value="ECO:0007669"/>
    <property type="project" value="UniProtKB-UniRule"/>
</dbReference>
<organism evidence="10">
    <name type="scientific">Propionibacterium freudenreichii subsp. freudenreichii</name>
    <dbReference type="NCBI Taxonomy" id="66712"/>
    <lineage>
        <taxon>Bacteria</taxon>
        <taxon>Bacillati</taxon>
        <taxon>Actinomycetota</taxon>
        <taxon>Actinomycetes</taxon>
        <taxon>Propionibacteriales</taxon>
        <taxon>Propionibacteriaceae</taxon>
        <taxon>Propionibacterium</taxon>
    </lineage>
</organism>
<comment type="catalytic activity">
    <reaction evidence="5 6">
        <text>Exonucleolytic cleavage in either 5'- to 3'- or 3'- to 5'-direction to yield nucleoside 5'-phosphates.</text>
        <dbReference type="EC" id="3.1.11.6"/>
    </reaction>
</comment>
<protein>
    <recommendedName>
        <fullName evidence="5">Exodeoxyribonuclease 7 large subunit</fullName>
        <ecNumber evidence="5">3.1.11.6</ecNumber>
    </recommendedName>
    <alternativeName>
        <fullName evidence="5">Exodeoxyribonuclease VII large subunit</fullName>
        <shortName evidence="5">Exonuclease VII large subunit</shortName>
    </alternativeName>
</protein>
<keyword evidence="1 5" id="KW-0963">Cytoplasm</keyword>
<comment type="subunit">
    <text evidence="5">Heterooligomer composed of large and small subunits.</text>
</comment>
<evidence type="ECO:0000313" key="10">
    <source>
        <dbReference type="EMBL" id="CEP26484.1"/>
    </source>
</evidence>
<feature type="domain" description="OB-fold nucleic acid binding" evidence="9">
    <location>
        <begin position="52"/>
        <end position="143"/>
    </location>
</feature>